<feature type="region of interest" description="Disordered" evidence="1">
    <location>
        <begin position="563"/>
        <end position="590"/>
    </location>
</feature>
<dbReference type="Proteomes" id="UP000001072">
    <property type="component" value="Unassembled WGS sequence"/>
</dbReference>
<proteinExistence type="predicted"/>
<organism evidence="3">
    <name type="scientific">Melampsora larici-populina (strain 98AG31 / pathotype 3-4-7)</name>
    <name type="common">Poplar leaf rust fungus</name>
    <dbReference type="NCBI Taxonomy" id="747676"/>
    <lineage>
        <taxon>Eukaryota</taxon>
        <taxon>Fungi</taxon>
        <taxon>Dikarya</taxon>
        <taxon>Basidiomycota</taxon>
        <taxon>Pucciniomycotina</taxon>
        <taxon>Pucciniomycetes</taxon>
        <taxon>Pucciniales</taxon>
        <taxon>Melampsoraceae</taxon>
        <taxon>Melampsora</taxon>
    </lineage>
</organism>
<reference evidence="3" key="1">
    <citation type="journal article" date="2011" name="Proc. Natl. Acad. Sci. U.S.A.">
        <title>Obligate biotrophy features unraveled by the genomic analysis of rust fungi.</title>
        <authorList>
            <person name="Duplessis S."/>
            <person name="Cuomo C.A."/>
            <person name="Lin Y.-C."/>
            <person name="Aerts A."/>
            <person name="Tisserant E."/>
            <person name="Veneault-Fourrey C."/>
            <person name="Joly D.L."/>
            <person name="Hacquard S."/>
            <person name="Amselem J."/>
            <person name="Cantarel B.L."/>
            <person name="Chiu R."/>
            <person name="Coutinho P.M."/>
            <person name="Feau N."/>
            <person name="Field M."/>
            <person name="Frey P."/>
            <person name="Gelhaye E."/>
            <person name="Goldberg J."/>
            <person name="Grabherr M.G."/>
            <person name="Kodira C.D."/>
            <person name="Kohler A."/>
            <person name="Kuees U."/>
            <person name="Lindquist E.A."/>
            <person name="Lucas S.M."/>
            <person name="Mago R."/>
            <person name="Mauceli E."/>
            <person name="Morin E."/>
            <person name="Murat C."/>
            <person name="Pangilinan J.L."/>
            <person name="Park R."/>
            <person name="Pearson M."/>
            <person name="Quesneville H."/>
            <person name="Rouhier N."/>
            <person name="Sakthikumar S."/>
            <person name="Salamov A.A."/>
            <person name="Schmutz J."/>
            <person name="Selles B."/>
            <person name="Shapiro H."/>
            <person name="Tanguay P."/>
            <person name="Tuskan G.A."/>
            <person name="Henrissat B."/>
            <person name="Van de Peer Y."/>
            <person name="Rouze P."/>
            <person name="Ellis J.G."/>
            <person name="Dodds P.N."/>
            <person name="Schein J.E."/>
            <person name="Zhong S."/>
            <person name="Hamelin R.C."/>
            <person name="Grigoriev I.V."/>
            <person name="Szabo L.J."/>
            <person name="Martin F."/>
        </authorList>
    </citation>
    <scope>NUCLEOTIDE SEQUENCE [LARGE SCALE GENOMIC DNA]</scope>
    <source>
        <strain evidence="3">98AG31 / pathotype 3-4-7</strain>
    </source>
</reference>
<evidence type="ECO:0000313" key="2">
    <source>
        <dbReference type="EMBL" id="EGG04618.1"/>
    </source>
</evidence>
<feature type="compositionally biased region" description="Polar residues" evidence="1">
    <location>
        <begin position="406"/>
        <end position="417"/>
    </location>
</feature>
<feature type="compositionally biased region" description="Basic and acidic residues" evidence="1">
    <location>
        <begin position="1119"/>
        <end position="1132"/>
    </location>
</feature>
<dbReference type="GeneID" id="18934951"/>
<feature type="compositionally biased region" description="Basic and acidic residues" evidence="1">
    <location>
        <begin position="281"/>
        <end position="292"/>
    </location>
</feature>
<feature type="region of interest" description="Disordered" evidence="1">
    <location>
        <begin position="640"/>
        <end position="675"/>
    </location>
</feature>
<dbReference type="EMBL" id="GL883117">
    <property type="protein sequence ID" value="EGG04618.1"/>
    <property type="molecule type" value="Genomic_DNA"/>
</dbReference>
<feature type="compositionally biased region" description="Basic and acidic residues" evidence="1">
    <location>
        <begin position="227"/>
        <end position="238"/>
    </location>
</feature>
<evidence type="ECO:0000256" key="1">
    <source>
        <dbReference type="SAM" id="MobiDB-lite"/>
    </source>
</evidence>
<feature type="compositionally biased region" description="Polar residues" evidence="1">
    <location>
        <begin position="310"/>
        <end position="327"/>
    </location>
</feature>
<dbReference type="AlphaFoldDB" id="F4RSK9"/>
<feature type="compositionally biased region" description="Polar residues" evidence="1">
    <location>
        <begin position="240"/>
        <end position="252"/>
    </location>
</feature>
<evidence type="ECO:0000313" key="3">
    <source>
        <dbReference type="Proteomes" id="UP000001072"/>
    </source>
</evidence>
<dbReference type="VEuPathDB" id="FungiDB:MELLADRAFT_88679"/>
<feature type="compositionally biased region" description="Basic and acidic residues" evidence="1">
    <location>
        <begin position="463"/>
        <end position="483"/>
    </location>
</feature>
<feature type="compositionally biased region" description="Polar residues" evidence="1">
    <location>
        <begin position="139"/>
        <end position="148"/>
    </location>
</feature>
<feature type="region of interest" description="Disordered" evidence="1">
    <location>
        <begin position="122"/>
        <end position="550"/>
    </location>
</feature>
<feature type="region of interest" description="Disordered" evidence="1">
    <location>
        <begin position="1104"/>
        <end position="1175"/>
    </location>
</feature>
<protein>
    <submittedName>
        <fullName evidence="2">Uncharacterized protein</fullName>
    </submittedName>
</protein>
<sequence length="1175" mass="129882">MRKTSARAITRESAGNSLVTSPQGITVIAGAKRRRESTELGGPVDVPKPSRDVMVAALAEVGVDVGGCSLDHVQLFSLYRKNANPSKARKPNNQTLQDEIEEIEGRNGRLIVLRKPPSKRRSVNFTLQIPPLEREPARGTNSQSTEGNQDTRDDDDELSEEATILKEWCDSDPFGDQTHSAGLGSGSLVIDKSRTTRSPSPQSTAPLSPHTHNRSAPGAPPRVPDGNSDRHDSTHDLRGASTNQTSRQTSGAGDTRKDLSFLHAASGTSSDEGEDLLGPILDHRLRPRDANSRRVSKTRCASVSKKAGPSQKQKITRLSRSGTQATADDSDEDDEHVVGLSRKPRRKSKVSGAVHSDRQETSGDDNPPAAIGRGRGQRRGSDRARGSSRGRGRGQGRGRGSASARPDTTNLTVQKVSKPSRVKITPRQGNPLQLRVTSPRDSASNIQSTSQRRKKIIPDSDEECHLDNARDDDWTPDANREGSNDEDEELNQPNESNKAPRKSKQSNQPTRSNDANRRNTPVNFSGDTASSRRKGKGRATNQDAVSGDDEEADILQRWKDHDLMGDTSPLARPASPIIPDLDDPSSSVPFGSHATEEMRILCKHLSVVSANTSTNITDIRRLNHRMDMLFDLVQRALSRESTARGSAPRGGRDASSARQSSDEEKDSPCPRTTPQRRYVRKLIRVLLGLKPDDKDAPHGATPAEKRNWNTDTITIQGLLADGPVDLQDTDNTVFTSGLAAHDKSPGSIKIIRDTLYQAGVAKFQPEWSEPMASVNNAHLCRVATAIFIKLVQSGEYSGVSKDVDPGQIYRVILNHLNDTWRRKFRENREWSQNRLQERHKTKVQNNRISKVREARSQFVMARPNLWALTPVVQACCSNDETDSEADQEQDRKICKIWRLPWRNPLLQKIFDDIDAARERNNPVNSSPGNQPRVRQRDPNYPVSKKTPPKGLNVDCYCPLWLDAVVGRRELLKVVEQPILAAVKKNLASDAAISQIGPELIVPGINGPASDSDHSEGGKQNLAKRVSSWSRSYKSTYTFTQVFSLLISHIMSHGKQPVFLCLCSKCIQESHPVDGIDQPGLLIPRITCQIHRAADQRASILASLQSRHRPMVTNDEEREDDHLMDVDDRDRQEPLNNPTEDNCMDIERTSSSNRRISQGFEGEPTNSAENIFDTTD</sequence>
<name>F4RSK9_MELLP</name>
<keyword evidence="3" id="KW-1185">Reference proteome</keyword>
<feature type="compositionally biased region" description="Polar residues" evidence="1">
    <location>
        <begin position="505"/>
        <end position="529"/>
    </location>
</feature>
<gene>
    <name evidence="2" type="ORF">MELLADRAFT_88679</name>
</gene>
<feature type="compositionally biased region" description="Polar residues" evidence="1">
    <location>
        <begin position="1163"/>
        <end position="1175"/>
    </location>
</feature>
<feature type="region of interest" description="Disordered" evidence="1">
    <location>
        <begin position="918"/>
        <end position="946"/>
    </location>
</feature>
<dbReference type="InParanoid" id="F4RSK9"/>
<dbReference type="HOGENOM" id="CLU_008202_0_0_1"/>
<accession>F4RSK9</accession>
<feature type="compositionally biased region" description="Basic residues" evidence="1">
    <location>
        <begin position="386"/>
        <end position="396"/>
    </location>
</feature>
<feature type="compositionally biased region" description="Polar residues" evidence="1">
    <location>
        <begin position="427"/>
        <end position="450"/>
    </location>
</feature>
<dbReference type="KEGG" id="mlr:MELLADRAFT_88679"/>
<feature type="region of interest" description="Disordered" evidence="1">
    <location>
        <begin position="1"/>
        <end position="21"/>
    </location>
</feature>
<dbReference type="RefSeq" id="XP_007412057.1">
    <property type="nucleotide sequence ID" value="XM_007411995.1"/>
</dbReference>